<evidence type="ECO:0000313" key="2">
    <source>
        <dbReference type="Proteomes" id="UP000595140"/>
    </source>
</evidence>
<name>A0A484M4P8_9ASTE</name>
<keyword evidence="2" id="KW-1185">Reference proteome</keyword>
<evidence type="ECO:0000313" key="1">
    <source>
        <dbReference type="EMBL" id="VFQ83821.1"/>
    </source>
</evidence>
<reference evidence="1 2" key="1">
    <citation type="submission" date="2018-04" db="EMBL/GenBank/DDBJ databases">
        <authorList>
            <person name="Vogel A."/>
        </authorList>
    </citation>
    <scope>NUCLEOTIDE SEQUENCE [LARGE SCALE GENOMIC DNA]</scope>
</reference>
<dbReference type="EMBL" id="OOIL02002608">
    <property type="protein sequence ID" value="VFQ83821.1"/>
    <property type="molecule type" value="Genomic_DNA"/>
</dbReference>
<accession>A0A484M4P8</accession>
<proteinExistence type="predicted"/>
<dbReference type="AlphaFoldDB" id="A0A484M4P8"/>
<sequence>MVDKIYVAGVYPVEDTSKSDVERGGKDFNLVQGVAVLVEINSKNCVKLQGWEFKPKGFGMFCLETDASSRTHD</sequence>
<organism evidence="1 2">
    <name type="scientific">Cuscuta campestris</name>
    <dbReference type="NCBI Taxonomy" id="132261"/>
    <lineage>
        <taxon>Eukaryota</taxon>
        <taxon>Viridiplantae</taxon>
        <taxon>Streptophyta</taxon>
        <taxon>Embryophyta</taxon>
        <taxon>Tracheophyta</taxon>
        <taxon>Spermatophyta</taxon>
        <taxon>Magnoliopsida</taxon>
        <taxon>eudicotyledons</taxon>
        <taxon>Gunneridae</taxon>
        <taxon>Pentapetalae</taxon>
        <taxon>asterids</taxon>
        <taxon>lamiids</taxon>
        <taxon>Solanales</taxon>
        <taxon>Convolvulaceae</taxon>
        <taxon>Cuscuteae</taxon>
        <taxon>Cuscuta</taxon>
        <taxon>Cuscuta subgen. Grammica</taxon>
        <taxon>Cuscuta sect. Cleistogrammica</taxon>
    </lineage>
</organism>
<dbReference type="Proteomes" id="UP000595140">
    <property type="component" value="Unassembled WGS sequence"/>
</dbReference>
<protein>
    <submittedName>
        <fullName evidence="1">Uncharacterized protein</fullName>
    </submittedName>
</protein>
<gene>
    <name evidence="1" type="ORF">CCAM_LOCUS25597</name>
</gene>